<dbReference type="AlphaFoldDB" id="A0A0M0JYT4"/>
<dbReference type="InterPro" id="IPR046357">
    <property type="entry name" value="PPIase_dom_sf"/>
</dbReference>
<dbReference type="GO" id="GO:0005737">
    <property type="term" value="C:cytoplasm"/>
    <property type="evidence" value="ECO:0007669"/>
    <property type="project" value="UniProtKB-SubCell"/>
</dbReference>
<evidence type="ECO:0000256" key="1">
    <source>
        <dbReference type="ARBA" id="ARBA00004496"/>
    </source>
</evidence>
<evidence type="ECO:0000256" key="3">
    <source>
        <dbReference type="ARBA" id="ARBA00022490"/>
    </source>
</evidence>
<feature type="domain" description="PpiC" evidence="7">
    <location>
        <begin position="64"/>
        <end position="173"/>
    </location>
</feature>
<dbReference type="EMBL" id="JWZX01001926">
    <property type="protein sequence ID" value="KOO31816.1"/>
    <property type="molecule type" value="Genomic_DNA"/>
</dbReference>
<evidence type="ECO:0000256" key="2">
    <source>
        <dbReference type="ARBA" id="ARBA00007656"/>
    </source>
</evidence>
<dbReference type="PROSITE" id="PS01096">
    <property type="entry name" value="PPIC_PPIASE_1"/>
    <property type="match status" value="1"/>
</dbReference>
<feature type="chain" id="PRO_5006517417" description="Peptidyl-prolyl cis-trans isomerase" evidence="6">
    <location>
        <begin position="23"/>
        <end position="191"/>
    </location>
</feature>
<feature type="signal peptide" evidence="6">
    <location>
        <begin position="1"/>
        <end position="22"/>
    </location>
</feature>
<evidence type="ECO:0000256" key="5">
    <source>
        <dbReference type="PROSITE-ProRule" id="PRU00278"/>
    </source>
</evidence>
<comment type="catalytic activity">
    <reaction evidence="6">
        <text>[protein]-peptidylproline (omega=180) = [protein]-peptidylproline (omega=0)</text>
        <dbReference type="Rhea" id="RHEA:16237"/>
        <dbReference type="Rhea" id="RHEA-COMP:10747"/>
        <dbReference type="Rhea" id="RHEA-COMP:10748"/>
        <dbReference type="ChEBI" id="CHEBI:83833"/>
        <dbReference type="ChEBI" id="CHEBI:83834"/>
        <dbReference type="EC" id="5.2.1.8"/>
    </reaction>
</comment>
<comment type="subcellular location">
    <subcellularLocation>
        <location evidence="1">Cytoplasm</location>
    </subcellularLocation>
</comment>
<dbReference type="Pfam" id="PF00639">
    <property type="entry name" value="Rotamase"/>
    <property type="match status" value="1"/>
</dbReference>
<dbReference type="PROSITE" id="PS50198">
    <property type="entry name" value="PPIC_PPIASE_2"/>
    <property type="match status" value="1"/>
</dbReference>
<dbReference type="PANTHER" id="PTHR43629:SF2">
    <property type="entry name" value="RHODANESE-LIKE_PPIC DOMAIN-CONTAINING PROTEIN 12, CHLOROPLASTIC"/>
    <property type="match status" value="1"/>
</dbReference>
<evidence type="ECO:0000256" key="6">
    <source>
        <dbReference type="RuleBase" id="RU363014"/>
    </source>
</evidence>
<organism evidence="8 9">
    <name type="scientific">Chrysochromulina tobinii</name>
    <dbReference type="NCBI Taxonomy" id="1460289"/>
    <lineage>
        <taxon>Eukaryota</taxon>
        <taxon>Haptista</taxon>
        <taxon>Haptophyta</taxon>
        <taxon>Prymnesiophyceae</taxon>
        <taxon>Prymnesiales</taxon>
        <taxon>Chrysochromulinaceae</taxon>
        <taxon>Chrysochromulina</taxon>
    </lineage>
</organism>
<dbReference type="Gene3D" id="3.10.50.40">
    <property type="match status" value="1"/>
</dbReference>
<protein>
    <recommendedName>
        <fullName evidence="6">Peptidyl-prolyl cis-trans isomerase</fullName>
        <ecNumber evidence="6">5.2.1.8</ecNumber>
    </recommendedName>
</protein>
<evidence type="ECO:0000313" key="8">
    <source>
        <dbReference type="EMBL" id="KOO31816.1"/>
    </source>
</evidence>
<proteinExistence type="inferred from homology"/>
<keyword evidence="6" id="KW-0732">Signal</keyword>
<sequence length="191" mass="20676">MLGNSVLLSVLAFSPTLQRYGAAPTAAASAVGTRPCVATMGLFDAFKKGFENKDYSQSPGTYEQTNARASHVLVKTEAEALQIKNEIASNKCDFAEAASKYSTCSSSARGGKLGKFAPGVMAKEFDDVVFSLVDTGKLNPKNEAVLYEPKYAVGEVLGPVQTKFGWHLIKIETRYIADFDYRLKEEGVVEL</sequence>
<gene>
    <name evidence="8" type="ORF">Ctob_004387</name>
</gene>
<keyword evidence="5 6" id="KW-0413">Isomerase</keyword>
<dbReference type="GO" id="GO:0003755">
    <property type="term" value="F:peptidyl-prolyl cis-trans isomerase activity"/>
    <property type="evidence" value="ECO:0007669"/>
    <property type="project" value="UniProtKB-UniRule"/>
</dbReference>
<keyword evidence="9" id="KW-1185">Reference proteome</keyword>
<dbReference type="EC" id="5.2.1.8" evidence="6"/>
<comment type="function">
    <text evidence="4">PPIases accelerate the folding of proteins. It prefers amino acid residues with hydrophobic side chains like leucine and phenylalanine in the P1 position of the peptides substrates.</text>
</comment>
<keyword evidence="5 6" id="KW-0697">Rotamase</keyword>
<evidence type="ECO:0000259" key="7">
    <source>
        <dbReference type="PROSITE" id="PS50198"/>
    </source>
</evidence>
<comment type="similarity">
    <text evidence="2">Belongs to the PpiC/parvulin rotamase family.</text>
</comment>
<dbReference type="PANTHER" id="PTHR43629">
    <property type="entry name" value="PEPTIDYL-PROLYL CIS-TRANS ISOMERASE"/>
    <property type="match status" value="1"/>
</dbReference>
<dbReference type="InterPro" id="IPR000297">
    <property type="entry name" value="PPIase_PpiC"/>
</dbReference>
<dbReference type="Proteomes" id="UP000037460">
    <property type="component" value="Unassembled WGS sequence"/>
</dbReference>
<evidence type="ECO:0000256" key="4">
    <source>
        <dbReference type="ARBA" id="ARBA00046231"/>
    </source>
</evidence>
<name>A0A0M0JYT4_9EUKA</name>
<dbReference type="OrthoDB" id="1911748at2759"/>
<accession>A0A0M0JYT4</accession>
<comment type="caution">
    <text evidence="8">The sequence shown here is derived from an EMBL/GenBank/DDBJ whole genome shotgun (WGS) entry which is preliminary data.</text>
</comment>
<keyword evidence="3" id="KW-0963">Cytoplasm</keyword>
<dbReference type="SUPFAM" id="SSF54534">
    <property type="entry name" value="FKBP-like"/>
    <property type="match status" value="1"/>
</dbReference>
<reference evidence="9" key="1">
    <citation type="journal article" date="2015" name="PLoS Genet.">
        <title>Genome Sequence and Transcriptome Analyses of Chrysochromulina tobin: Metabolic Tools for Enhanced Algal Fitness in the Prominent Order Prymnesiales (Haptophyceae).</title>
        <authorList>
            <person name="Hovde B.T."/>
            <person name="Deodato C.R."/>
            <person name="Hunsperger H.M."/>
            <person name="Ryken S.A."/>
            <person name="Yost W."/>
            <person name="Jha R.K."/>
            <person name="Patterson J."/>
            <person name="Monnat R.J. Jr."/>
            <person name="Barlow S.B."/>
            <person name="Starkenburg S.R."/>
            <person name="Cattolico R.A."/>
        </authorList>
    </citation>
    <scope>NUCLEOTIDE SEQUENCE</scope>
    <source>
        <strain evidence="9">CCMP291</strain>
    </source>
</reference>
<dbReference type="InterPro" id="IPR052204">
    <property type="entry name" value="PpiC/parvulin_rotamase"/>
</dbReference>
<evidence type="ECO:0000313" key="9">
    <source>
        <dbReference type="Proteomes" id="UP000037460"/>
    </source>
</evidence>
<dbReference type="InterPro" id="IPR023058">
    <property type="entry name" value="PPIase_PpiC_CS"/>
</dbReference>